<dbReference type="EMBL" id="CM023474">
    <property type="protein sequence ID" value="KAH7949198.1"/>
    <property type="molecule type" value="Genomic_DNA"/>
</dbReference>
<protein>
    <submittedName>
        <fullName evidence="1">Uncharacterized protein</fullName>
    </submittedName>
</protein>
<evidence type="ECO:0000313" key="1">
    <source>
        <dbReference type="EMBL" id="KAH7949198.1"/>
    </source>
</evidence>
<dbReference type="Proteomes" id="UP000821865">
    <property type="component" value="Chromosome 5"/>
</dbReference>
<keyword evidence="2" id="KW-1185">Reference proteome</keyword>
<evidence type="ECO:0000313" key="2">
    <source>
        <dbReference type="Proteomes" id="UP000821865"/>
    </source>
</evidence>
<comment type="caution">
    <text evidence="1">The sequence shown here is derived from an EMBL/GenBank/DDBJ whole genome shotgun (WGS) entry which is preliminary data.</text>
</comment>
<reference evidence="1" key="1">
    <citation type="submission" date="2020-05" db="EMBL/GenBank/DDBJ databases">
        <title>Large-scale comparative analyses of tick genomes elucidate their genetic diversity and vector capacities.</title>
        <authorList>
            <person name="Jia N."/>
            <person name="Wang J."/>
            <person name="Shi W."/>
            <person name="Du L."/>
            <person name="Sun Y."/>
            <person name="Zhan W."/>
            <person name="Jiang J."/>
            <person name="Wang Q."/>
            <person name="Zhang B."/>
            <person name="Ji P."/>
            <person name="Sakyi L.B."/>
            <person name="Cui X."/>
            <person name="Yuan T."/>
            <person name="Jiang B."/>
            <person name="Yang W."/>
            <person name="Lam T.T.-Y."/>
            <person name="Chang Q."/>
            <person name="Ding S."/>
            <person name="Wang X."/>
            <person name="Zhu J."/>
            <person name="Ruan X."/>
            <person name="Zhao L."/>
            <person name="Wei J."/>
            <person name="Que T."/>
            <person name="Du C."/>
            <person name="Cheng J."/>
            <person name="Dai P."/>
            <person name="Han X."/>
            <person name="Huang E."/>
            <person name="Gao Y."/>
            <person name="Liu J."/>
            <person name="Shao H."/>
            <person name="Ye R."/>
            <person name="Li L."/>
            <person name="Wei W."/>
            <person name="Wang X."/>
            <person name="Wang C."/>
            <person name="Yang T."/>
            <person name="Huo Q."/>
            <person name="Li W."/>
            <person name="Guo W."/>
            <person name="Chen H."/>
            <person name="Zhou L."/>
            <person name="Ni X."/>
            <person name="Tian J."/>
            <person name="Zhou Y."/>
            <person name="Sheng Y."/>
            <person name="Liu T."/>
            <person name="Pan Y."/>
            <person name="Xia L."/>
            <person name="Li J."/>
            <person name="Zhao F."/>
            <person name="Cao W."/>
        </authorList>
    </citation>
    <scope>NUCLEOTIDE SEQUENCE</scope>
    <source>
        <strain evidence="1">Dsil-2018</strain>
    </source>
</reference>
<sequence length="547" mass="60206">MAHKNTDTVIWQWNCRGYHHKQPVLRQHLRTSSREPDVLILQETHETPITLPGYQPFIAANAPHGVSTLVRHRITAIEHDLHDRRTEHLFIELIPHKKRTDGIFILNIYNAPSLRHSRFLALFKKALNAAGSSPLVIGGDFNLLHTVSGEWALAESEKVEQDYTVVTLADIQRLGEAKLDDAARSYIASGADQEQTLRENTAAFTRLRFRPKALVDVSKINTATTVLGRRISFPVGFSPSAAHMIADRVGELGTARAARDAGTLMIVSAMSTTSLEDIRASAPDCLLWQQTYIFTNRSLTKSLVRRAEQQGFCRHCCHCGLACRWTGRKPQQQQVCPSGRPQHMLLSIAAQGFTKHRFANLEASWPGRSFTFDPSSKDFIGNLLSPSATWEDFRWLRSISTLPIVVKGILTAEAALTAYQNGASAILVSNHGARQLDGDPATIEALPEVVAAVGDRMEIYLDGGVRTGADAVKALSIGARAVFVGRPGKEGVDQVLDILRSEFNRTIQLLALAAFLESGGSSGQAMMCSSATATCHRDYDVLANRHY</sequence>
<name>A0ACB8CQ65_DERSI</name>
<gene>
    <name evidence="1" type="ORF">HPB49_006287</name>
</gene>
<organism evidence="1 2">
    <name type="scientific">Dermacentor silvarum</name>
    <name type="common">Tick</name>
    <dbReference type="NCBI Taxonomy" id="543639"/>
    <lineage>
        <taxon>Eukaryota</taxon>
        <taxon>Metazoa</taxon>
        <taxon>Ecdysozoa</taxon>
        <taxon>Arthropoda</taxon>
        <taxon>Chelicerata</taxon>
        <taxon>Arachnida</taxon>
        <taxon>Acari</taxon>
        <taxon>Parasitiformes</taxon>
        <taxon>Ixodida</taxon>
        <taxon>Ixodoidea</taxon>
        <taxon>Ixodidae</taxon>
        <taxon>Rhipicephalinae</taxon>
        <taxon>Dermacentor</taxon>
    </lineage>
</organism>
<accession>A0ACB8CQ65</accession>
<proteinExistence type="predicted"/>